<reference evidence="10" key="1">
    <citation type="submission" date="2020-01" db="EMBL/GenBank/DDBJ databases">
        <title>Genome sequence of Kobresia littledalei, the first chromosome-level genome in the family Cyperaceae.</title>
        <authorList>
            <person name="Qu G."/>
        </authorList>
    </citation>
    <scope>NUCLEOTIDE SEQUENCE</scope>
    <source>
        <strain evidence="10">C.B.Clarke</strain>
        <tissue evidence="10">Leaf</tissue>
    </source>
</reference>
<evidence type="ECO:0000256" key="5">
    <source>
        <dbReference type="ARBA" id="ARBA00022803"/>
    </source>
</evidence>
<accession>A0A833QYI6</accession>
<evidence type="ECO:0000256" key="7">
    <source>
        <dbReference type="PROSITE-ProRule" id="PRU00339"/>
    </source>
</evidence>
<feature type="compositionally biased region" description="Basic and acidic residues" evidence="8">
    <location>
        <begin position="1202"/>
        <end position="1211"/>
    </location>
</feature>
<keyword evidence="11" id="KW-1185">Reference proteome</keyword>
<feature type="compositionally biased region" description="Basic and acidic residues" evidence="8">
    <location>
        <begin position="1414"/>
        <end position="1434"/>
    </location>
</feature>
<feature type="compositionally biased region" description="Polar residues" evidence="8">
    <location>
        <begin position="1354"/>
        <end position="1367"/>
    </location>
</feature>
<sequence>MAPKSGRGKAKGEKKKKDEKVLPVALDITVNLPDGSHVILKGISTDRIIDVRRLLCVNTITCAITNYSLSHEVRGTQLKDSVDVAALKPCVLTLVEEDYDEERAISHVRRLLDIVACTFSFGPAPPKDSTSPSTVADVPSATSPTATGSVAKESKKSTAGSNGGGGPRKSSPPPAQKDSKEKEVMTDLEAEMSGACPRLGAFYEFFSLANLTPPLHYIRRVSQPRQDERPSPDHLFFFEAKLCSGKFVIVEARKRGFYSLGKQRVLCHNLVDLLRHLTRVFDNAYEDLMKAFIERNKFGNLPYGFRANTWLVPPVASQSTSTFPPLPAEDESWGGNGGGWGRDGSNDSAPWATEFLYLTTMPCKTPEERQARDRRAFLLHSLFVDVAIFRAIGTIKKVMEREDVVKVHDVNEVLYSETIGDFGVEVMRDTSDASCKVDTKIDGTRTAGLEVKQLAEKNLLKGITADENTAAHDIDTLGVVSVRYCGYIAVAKVNHLDRSKVDHPLQPTDIKDQPEGGANALNINSLRMLLHKNGEKRSPNQTQIPKHDELTTAQAFVEDLLRESLKRLESEETDLNSFTRWELGACWIQHLQDQNNTEKEKKNGGTEKEKKKSASEKVLKETKVEGLGKPLKALKNSKHVVPEASEKGSKEGDSLKGNDERENELLKSLLNESAFTRLKESETGLYTKSPQELTEMAQKYYDDVALPKLVADFGSLELSPVDGRTLTDFMHTRGLRMRSLGQVVKLSEKLSHVQSLCIHEMIVRAFKHIVRSVIAAVSDTKLMAVTVAAAMNLLLGVPESGISENAPKMHPLAWKWLVAFLKKRFEWDLTFLNYSDIRKYAILRGLCHKVGIELAPRDFDMDSAFPFEKQDIISLVPVHKQVACSSADGRQLLESSKTALDKGKLEDAVNYGTKALAKLIAVCGPYHRMTAGAYSLLAVVLYHTGDFNQATIYQQKALDINERELGLDHPDTMKSYGDLAVFYYRLQHTELALKYVKRALYLLHLTCGPSHPNTAATYINVAMMEEGLGNVHVALRYLHKALKCNQRLLGPDHIQTAASYHAIAIALSLMEAYSLSVQHEQTTLQILRAKLGPDDLRTQDAAAWLEYFESKVIEQQEAARNGGKKPDASIASKGHLSVSDLLDFISPNQDSRGRDAEAAKRRNLGIKAIEQSEVSSTTTSPEPSPKEHTTTDFTEENTTEELDLHAKEESKLVPAPIEPKPESTTEQQHLPESKSQVEQAERKPKPTNELMKEVNTEPEEGWQPVQRPRSAAGPGKLVKHHRPNSHQITREATADTAQYKARYSYSNSRYYLMKKRTMVPSGYTENQHVKVQSTGARFGRKIYRAVTYRIKTTTPAMDGTTDPTRLESNPGYLQDQRDGELAHGGSLVSPGSGMSYKDVAVAPPGTIAKVQIQKPKDDSTQKVEKETKDVKETTQRSTLIEAVEDLKQGDSCVDKEMIQSQNKEINNRKTGVETKKAAEESSSLELPAMDIEVVSSEEGEQTTHGGPIEPTPGDNNPIDTVESSEPVVETDSSTEGSQPDMLHESLPSSIEPMTGPSFTTSQENLENPENTDLKPELFLNTDDVARGEMPNKKLLSASAPPFNPSSPPAVLSPVAPPGAIPGVATPWPLNMAMHPGPPALISTPPPMCTSPLHQYATAQRAPNMLRPLPFLYTQPQGVVPTSFAMGTAGMYRPPGHYTWQPYMNPNASEFMPGSVWPACHPLDFPIPPPATNPVSESMLDAHAHVQSDPAVVTLVSSLEDSGLIPEALKKDEQLNLHEVMQTGTAAMERHTSNELESQVGNTIKVDLNPDMPVREGSVRVYLKGRSRRKQTLRIPISLLNRPYGSRSFKVVYNRVVRDNDISRPAEVTLAEA</sequence>
<feature type="compositionally biased region" description="Basic and acidic residues" evidence="8">
    <location>
        <begin position="1239"/>
        <end position="1255"/>
    </location>
</feature>
<organism evidence="10 11">
    <name type="scientific">Carex littledalei</name>
    <dbReference type="NCBI Taxonomy" id="544730"/>
    <lineage>
        <taxon>Eukaryota</taxon>
        <taxon>Viridiplantae</taxon>
        <taxon>Streptophyta</taxon>
        <taxon>Embryophyta</taxon>
        <taxon>Tracheophyta</taxon>
        <taxon>Spermatophyta</taxon>
        <taxon>Magnoliopsida</taxon>
        <taxon>Liliopsida</taxon>
        <taxon>Poales</taxon>
        <taxon>Cyperaceae</taxon>
        <taxon>Cyperoideae</taxon>
        <taxon>Cariceae</taxon>
        <taxon>Carex</taxon>
        <taxon>Carex subgen. Euthyceras</taxon>
    </lineage>
</organism>
<evidence type="ECO:0000259" key="9">
    <source>
        <dbReference type="PROSITE" id="PS51823"/>
    </source>
</evidence>
<feature type="region of interest" description="Disordered" evidence="8">
    <location>
        <begin position="125"/>
        <end position="184"/>
    </location>
</feature>
<evidence type="ECO:0000256" key="8">
    <source>
        <dbReference type="SAM" id="MobiDB-lite"/>
    </source>
</evidence>
<feature type="region of interest" description="Disordered" evidence="8">
    <location>
        <begin position="1354"/>
        <end position="1390"/>
    </location>
</feature>
<feature type="region of interest" description="Disordered" evidence="8">
    <location>
        <begin position="596"/>
        <end position="622"/>
    </location>
</feature>
<feature type="compositionally biased region" description="Basic and acidic residues" evidence="8">
    <location>
        <begin position="1465"/>
        <end position="1479"/>
    </location>
</feature>
<dbReference type="Proteomes" id="UP000623129">
    <property type="component" value="Unassembled WGS sequence"/>
</dbReference>
<dbReference type="CDD" id="cd15466">
    <property type="entry name" value="CLU-central"/>
    <property type="match status" value="1"/>
</dbReference>
<protein>
    <submittedName>
        <fullName evidence="10">Clustered mitochondria protein</fullName>
    </submittedName>
</protein>
<feature type="compositionally biased region" description="Polar residues" evidence="8">
    <location>
        <begin position="128"/>
        <end position="148"/>
    </location>
</feature>
<dbReference type="GO" id="GO:0019750">
    <property type="term" value="P:chloroplast localization"/>
    <property type="evidence" value="ECO:0007669"/>
    <property type="project" value="UniProtKB-ARBA"/>
</dbReference>
<keyword evidence="3" id="KW-0963">Cytoplasm</keyword>
<dbReference type="PROSITE" id="PS50005">
    <property type="entry name" value="TPR"/>
    <property type="match status" value="1"/>
</dbReference>
<name>A0A833QYI6_9POAL</name>
<evidence type="ECO:0000256" key="1">
    <source>
        <dbReference type="ARBA" id="ARBA00004123"/>
    </source>
</evidence>
<evidence type="ECO:0000313" key="10">
    <source>
        <dbReference type="EMBL" id="KAF3328787.1"/>
    </source>
</evidence>
<dbReference type="InterPro" id="IPR011990">
    <property type="entry name" value="TPR-like_helical_dom_sf"/>
</dbReference>
<evidence type="ECO:0000256" key="2">
    <source>
        <dbReference type="ARBA" id="ARBA00004514"/>
    </source>
</evidence>
<feature type="compositionally biased region" description="Polar residues" evidence="8">
    <location>
        <begin position="1222"/>
        <end position="1238"/>
    </location>
</feature>
<dbReference type="GO" id="GO:0003729">
    <property type="term" value="F:mRNA binding"/>
    <property type="evidence" value="ECO:0007669"/>
    <property type="project" value="UniProtKB-ARBA"/>
</dbReference>
<dbReference type="OrthoDB" id="1414216at2759"/>
<feature type="region of interest" description="Disordered" evidence="8">
    <location>
        <begin position="1164"/>
        <end position="1294"/>
    </location>
</feature>
<evidence type="ECO:0000256" key="4">
    <source>
        <dbReference type="ARBA" id="ARBA00022737"/>
    </source>
</evidence>
<feature type="compositionally biased region" description="Polar residues" evidence="8">
    <location>
        <begin position="1556"/>
        <end position="1570"/>
    </location>
</feature>
<dbReference type="Pfam" id="PF15044">
    <property type="entry name" value="CLU_N"/>
    <property type="match status" value="1"/>
</dbReference>
<evidence type="ECO:0000256" key="3">
    <source>
        <dbReference type="ARBA" id="ARBA00022490"/>
    </source>
</evidence>
<dbReference type="InterPro" id="IPR033646">
    <property type="entry name" value="CLU-central"/>
</dbReference>
<dbReference type="InterPro" id="IPR028275">
    <property type="entry name" value="CLU_N"/>
</dbReference>
<dbReference type="PANTHER" id="PTHR12601:SF17">
    <property type="entry name" value="PROTEIN REDUCED CHLOROPLAST COVERAGE 1"/>
    <property type="match status" value="1"/>
</dbReference>
<comment type="caution">
    <text evidence="10">The sequence shown here is derived from an EMBL/GenBank/DDBJ whole genome shotgun (WGS) entry which is preliminary data.</text>
</comment>
<dbReference type="PROSITE" id="PS51823">
    <property type="entry name" value="CLU"/>
    <property type="match status" value="1"/>
</dbReference>
<proteinExistence type="predicted"/>
<dbReference type="Gene3D" id="1.25.40.10">
    <property type="entry name" value="Tetratricopeptide repeat domain"/>
    <property type="match status" value="2"/>
</dbReference>
<comment type="subcellular location">
    <subcellularLocation>
        <location evidence="2">Cytoplasm</location>
        <location evidence="2">Cytosol</location>
    </subcellularLocation>
    <subcellularLocation>
        <location evidence="1">Nucleus</location>
    </subcellularLocation>
</comment>
<dbReference type="Pfam" id="PF12807">
    <property type="entry name" value="eIF3_p135"/>
    <property type="match status" value="1"/>
</dbReference>
<dbReference type="InterPro" id="IPR025697">
    <property type="entry name" value="CLU_dom"/>
</dbReference>
<evidence type="ECO:0000313" key="11">
    <source>
        <dbReference type="Proteomes" id="UP000623129"/>
    </source>
</evidence>
<keyword evidence="5 7" id="KW-0802">TPR repeat</keyword>
<feature type="repeat" description="TPR" evidence="7">
    <location>
        <begin position="931"/>
        <end position="964"/>
    </location>
</feature>
<keyword evidence="6" id="KW-0539">Nucleus</keyword>
<feature type="compositionally biased region" description="Basic and acidic residues" evidence="8">
    <location>
        <begin position="640"/>
        <end position="659"/>
    </location>
</feature>
<dbReference type="SMART" id="SM00028">
    <property type="entry name" value="TPR"/>
    <property type="match status" value="3"/>
</dbReference>
<dbReference type="EMBL" id="SWLB01000015">
    <property type="protein sequence ID" value="KAF3328787.1"/>
    <property type="molecule type" value="Genomic_DNA"/>
</dbReference>
<dbReference type="GO" id="GO:0005829">
    <property type="term" value="C:cytosol"/>
    <property type="evidence" value="ECO:0007669"/>
    <property type="project" value="UniProtKB-SubCell"/>
</dbReference>
<keyword evidence="4" id="KW-0677">Repeat</keyword>
<feature type="compositionally biased region" description="Low complexity" evidence="8">
    <location>
        <begin position="1172"/>
        <end position="1181"/>
    </location>
</feature>
<feature type="region of interest" description="Disordered" evidence="8">
    <location>
        <begin position="1412"/>
        <end position="1434"/>
    </location>
</feature>
<dbReference type="GO" id="GO:0005634">
    <property type="term" value="C:nucleus"/>
    <property type="evidence" value="ECO:0007669"/>
    <property type="project" value="UniProtKB-SubCell"/>
</dbReference>
<dbReference type="FunFam" id="1.25.40.10:FF:000024">
    <property type="entry name" value="Tetratricopeptide repeat (TPR)-like superfamily protein"/>
    <property type="match status" value="1"/>
</dbReference>
<dbReference type="SUPFAM" id="SSF48452">
    <property type="entry name" value="TPR-like"/>
    <property type="match status" value="2"/>
</dbReference>
<dbReference type="Pfam" id="PF13424">
    <property type="entry name" value="TPR_12"/>
    <property type="match status" value="2"/>
</dbReference>
<gene>
    <name evidence="10" type="ORF">FCM35_KLT05865</name>
</gene>
<dbReference type="InterPro" id="IPR027523">
    <property type="entry name" value="CLU_prot"/>
</dbReference>
<evidence type="ECO:0000256" key="6">
    <source>
        <dbReference type="ARBA" id="ARBA00023242"/>
    </source>
</evidence>
<feature type="region of interest" description="Disordered" evidence="8">
    <location>
        <begin position="1459"/>
        <end position="1573"/>
    </location>
</feature>
<feature type="region of interest" description="Disordered" evidence="8">
    <location>
        <begin position="636"/>
        <end position="659"/>
    </location>
</feature>
<dbReference type="InterPro" id="IPR019734">
    <property type="entry name" value="TPR_rpt"/>
</dbReference>
<dbReference type="PANTHER" id="PTHR12601">
    <property type="entry name" value="EUKARYOTIC TRANSLATION INITIATION FACTOR 3 SUBUNIT EIF-3"/>
    <property type="match status" value="1"/>
</dbReference>
<feature type="domain" description="Clu" evidence="9">
    <location>
        <begin position="329"/>
        <end position="602"/>
    </location>
</feature>
<feature type="compositionally biased region" description="Polar residues" evidence="8">
    <location>
        <begin position="1513"/>
        <end position="1523"/>
    </location>
</feature>